<dbReference type="PANTHER" id="PTHR11067">
    <property type="entry name" value="INOSINE TRIPHOSPHATE PYROPHOSPHATASE/HAM1 PROTEIN"/>
    <property type="match status" value="1"/>
</dbReference>
<dbReference type="GO" id="GO:0009117">
    <property type="term" value="P:nucleotide metabolic process"/>
    <property type="evidence" value="ECO:0007669"/>
    <property type="project" value="UniProtKB-KW"/>
</dbReference>
<evidence type="ECO:0000256" key="1">
    <source>
        <dbReference type="ARBA" id="ARBA00001946"/>
    </source>
</evidence>
<dbReference type="FunFam" id="3.90.950.10:FF:000001">
    <property type="entry name" value="dITP/XTP pyrophosphatase"/>
    <property type="match status" value="1"/>
</dbReference>
<keyword evidence="4" id="KW-0479">Metal-binding</keyword>
<dbReference type="Pfam" id="PF01725">
    <property type="entry name" value="Ham1p_like"/>
    <property type="match status" value="1"/>
</dbReference>
<evidence type="ECO:0000256" key="2">
    <source>
        <dbReference type="ARBA" id="ARBA00008023"/>
    </source>
</evidence>
<evidence type="ECO:0000256" key="14">
    <source>
        <dbReference type="ARBA" id="ARBA00078805"/>
    </source>
</evidence>
<proteinExistence type="inferred from homology"/>
<comment type="cofactor">
    <cofactor evidence="1">
        <name>Mg(2+)</name>
        <dbReference type="ChEBI" id="CHEBI:18420"/>
    </cofactor>
</comment>
<dbReference type="Gene3D" id="3.90.950.10">
    <property type="match status" value="1"/>
</dbReference>
<evidence type="ECO:0000256" key="5">
    <source>
        <dbReference type="ARBA" id="ARBA00022741"/>
    </source>
</evidence>
<accession>A0A6J7A7Q2</accession>
<evidence type="ECO:0000256" key="9">
    <source>
        <dbReference type="ARBA" id="ARBA00051875"/>
    </source>
</evidence>
<dbReference type="NCBIfam" id="TIGR00042">
    <property type="entry name" value="RdgB/HAM1 family non-canonical purine NTP pyrophosphatase"/>
    <property type="match status" value="1"/>
</dbReference>
<dbReference type="EMBL" id="CAEZYB010000116">
    <property type="protein sequence ID" value="CAB4710585.1"/>
    <property type="molecule type" value="Genomic_DNA"/>
</dbReference>
<evidence type="ECO:0000256" key="16">
    <source>
        <dbReference type="ARBA" id="ARBA00083635"/>
    </source>
</evidence>
<evidence type="ECO:0000256" key="6">
    <source>
        <dbReference type="ARBA" id="ARBA00022801"/>
    </source>
</evidence>
<dbReference type="InterPro" id="IPR002637">
    <property type="entry name" value="RdgB/HAM1"/>
</dbReference>
<protein>
    <recommendedName>
        <fullName evidence="12">dITP/XTP pyrophosphatase</fullName>
        <ecNumber evidence="11">3.6.1.66</ecNumber>
    </recommendedName>
    <alternativeName>
        <fullName evidence="13">Non-canonical purine NTP pyrophosphatase</fullName>
    </alternativeName>
    <alternativeName>
        <fullName evidence="14">Non-standard purine NTP pyrophosphatase</fullName>
    </alternativeName>
    <alternativeName>
        <fullName evidence="16">Nucleoside-triphosphate diphosphatase</fullName>
    </alternativeName>
    <alternativeName>
        <fullName evidence="15">Nucleoside-triphosphate pyrophosphatase</fullName>
    </alternativeName>
</protein>
<dbReference type="EMBL" id="CAFBOJ010000041">
    <property type="protein sequence ID" value="CAB4976904.1"/>
    <property type="molecule type" value="Genomic_DNA"/>
</dbReference>
<dbReference type="InterPro" id="IPR020922">
    <property type="entry name" value="dITP/XTP_pyrophosphatase"/>
</dbReference>
<dbReference type="GO" id="GO:0009146">
    <property type="term" value="P:purine nucleoside triphosphate catabolic process"/>
    <property type="evidence" value="ECO:0007669"/>
    <property type="project" value="UniProtKB-ARBA"/>
</dbReference>
<dbReference type="HAMAP" id="MF_01405">
    <property type="entry name" value="Non_canon_purine_NTPase"/>
    <property type="match status" value="1"/>
</dbReference>
<evidence type="ECO:0000256" key="3">
    <source>
        <dbReference type="ARBA" id="ARBA00011738"/>
    </source>
</evidence>
<evidence type="ECO:0000313" key="22">
    <source>
        <dbReference type="EMBL" id="CAB5072186.1"/>
    </source>
</evidence>
<evidence type="ECO:0000256" key="11">
    <source>
        <dbReference type="ARBA" id="ARBA00066468"/>
    </source>
</evidence>
<dbReference type="GO" id="GO:0017111">
    <property type="term" value="F:ribonucleoside triphosphate phosphatase activity"/>
    <property type="evidence" value="ECO:0007669"/>
    <property type="project" value="InterPro"/>
</dbReference>
<organism evidence="19">
    <name type="scientific">freshwater metagenome</name>
    <dbReference type="NCBI Taxonomy" id="449393"/>
    <lineage>
        <taxon>unclassified sequences</taxon>
        <taxon>metagenomes</taxon>
        <taxon>ecological metagenomes</taxon>
    </lineage>
</organism>
<dbReference type="GO" id="GO:0005829">
    <property type="term" value="C:cytosol"/>
    <property type="evidence" value="ECO:0007669"/>
    <property type="project" value="TreeGrafter"/>
</dbReference>
<evidence type="ECO:0000313" key="19">
    <source>
        <dbReference type="EMBL" id="CAB4828946.1"/>
    </source>
</evidence>
<keyword evidence="5" id="KW-0547">Nucleotide-binding</keyword>
<evidence type="ECO:0000313" key="21">
    <source>
        <dbReference type="EMBL" id="CAB5052228.1"/>
    </source>
</evidence>
<name>A0A6J7A7Q2_9ZZZZ</name>
<comment type="similarity">
    <text evidence="2">Belongs to the HAM1 NTPase family.</text>
</comment>
<evidence type="ECO:0000313" key="17">
    <source>
        <dbReference type="EMBL" id="CAB4650946.1"/>
    </source>
</evidence>
<evidence type="ECO:0000256" key="7">
    <source>
        <dbReference type="ARBA" id="ARBA00022842"/>
    </source>
</evidence>
<comment type="catalytic activity">
    <reaction evidence="10">
        <text>XTP + H2O = XMP + diphosphate + H(+)</text>
        <dbReference type="Rhea" id="RHEA:28610"/>
        <dbReference type="ChEBI" id="CHEBI:15377"/>
        <dbReference type="ChEBI" id="CHEBI:15378"/>
        <dbReference type="ChEBI" id="CHEBI:33019"/>
        <dbReference type="ChEBI" id="CHEBI:57464"/>
        <dbReference type="ChEBI" id="CHEBI:61314"/>
        <dbReference type="EC" id="3.6.1.66"/>
    </reaction>
</comment>
<dbReference type="EMBL" id="CAFBRB010000016">
    <property type="protein sequence ID" value="CAB5072186.1"/>
    <property type="molecule type" value="Genomic_DNA"/>
</dbReference>
<dbReference type="GO" id="GO:0035870">
    <property type="term" value="F:dITP diphosphatase activity"/>
    <property type="evidence" value="ECO:0007669"/>
    <property type="project" value="UniProtKB-ARBA"/>
</dbReference>
<dbReference type="PANTHER" id="PTHR11067:SF9">
    <property type="entry name" value="INOSINE TRIPHOSPHATE PYROPHOSPHATASE"/>
    <property type="match status" value="1"/>
</dbReference>
<reference evidence="19" key="1">
    <citation type="submission" date="2020-05" db="EMBL/GenBank/DDBJ databases">
        <authorList>
            <person name="Chiriac C."/>
            <person name="Salcher M."/>
            <person name="Ghai R."/>
            <person name="Kavagutti S V."/>
        </authorList>
    </citation>
    <scope>NUCLEOTIDE SEQUENCE</scope>
</reference>
<dbReference type="GO" id="GO:0046872">
    <property type="term" value="F:metal ion binding"/>
    <property type="evidence" value="ECO:0007669"/>
    <property type="project" value="UniProtKB-KW"/>
</dbReference>
<dbReference type="EMBL" id="CAFABI010000070">
    <property type="protein sequence ID" value="CAB4828946.1"/>
    <property type="molecule type" value="Genomic_DNA"/>
</dbReference>
<dbReference type="GO" id="GO:0036222">
    <property type="term" value="F:XTP diphosphatase activity"/>
    <property type="evidence" value="ECO:0007669"/>
    <property type="project" value="UniProtKB-ARBA"/>
</dbReference>
<dbReference type="EMBL" id="CAEZWO010000007">
    <property type="protein sequence ID" value="CAB4650946.1"/>
    <property type="molecule type" value="Genomic_DNA"/>
</dbReference>
<keyword evidence="6" id="KW-0378">Hydrolase</keyword>
<dbReference type="GO" id="GO:0036220">
    <property type="term" value="F:ITP diphosphatase activity"/>
    <property type="evidence" value="ECO:0007669"/>
    <property type="project" value="UniProtKB-EC"/>
</dbReference>
<evidence type="ECO:0000256" key="12">
    <source>
        <dbReference type="ARBA" id="ARBA00071289"/>
    </source>
</evidence>
<evidence type="ECO:0000256" key="8">
    <source>
        <dbReference type="ARBA" id="ARBA00023080"/>
    </source>
</evidence>
<gene>
    <name evidence="17" type="ORF">UFOPK2254_00144</name>
    <name evidence="18" type="ORF">UFOPK2646_00954</name>
    <name evidence="19" type="ORF">UFOPK3197_00724</name>
    <name evidence="20" type="ORF">UFOPK3937_00506</name>
    <name evidence="21" type="ORF">UFOPK4265_00795</name>
    <name evidence="22" type="ORF">UFOPK4401_00285</name>
</gene>
<comment type="subunit">
    <text evidence="3">Homodimer.</text>
</comment>
<evidence type="ECO:0000256" key="15">
    <source>
        <dbReference type="ARBA" id="ARBA00083186"/>
    </source>
</evidence>
<dbReference type="EMBL" id="CAFBQK010000094">
    <property type="protein sequence ID" value="CAB5052228.1"/>
    <property type="molecule type" value="Genomic_DNA"/>
</dbReference>
<dbReference type="EC" id="3.6.1.66" evidence="11"/>
<evidence type="ECO:0000256" key="10">
    <source>
        <dbReference type="ARBA" id="ARBA00052017"/>
    </source>
</evidence>
<evidence type="ECO:0000256" key="13">
    <source>
        <dbReference type="ARBA" id="ARBA00075987"/>
    </source>
</evidence>
<evidence type="ECO:0000256" key="4">
    <source>
        <dbReference type="ARBA" id="ARBA00022723"/>
    </source>
</evidence>
<dbReference type="GO" id="GO:0000166">
    <property type="term" value="F:nucleotide binding"/>
    <property type="evidence" value="ECO:0007669"/>
    <property type="project" value="UniProtKB-KW"/>
</dbReference>
<evidence type="ECO:0000313" key="20">
    <source>
        <dbReference type="EMBL" id="CAB4976904.1"/>
    </source>
</evidence>
<dbReference type="SUPFAM" id="SSF52972">
    <property type="entry name" value="ITPase-like"/>
    <property type="match status" value="1"/>
</dbReference>
<dbReference type="CDD" id="cd00515">
    <property type="entry name" value="HAM1"/>
    <property type="match status" value="1"/>
</dbReference>
<evidence type="ECO:0000313" key="18">
    <source>
        <dbReference type="EMBL" id="CAB4710585.1"/>
    </source>
</evidence>
<dbReference type="InterPro" id="IPR029001">
    <property type="entry name" value="ITPase-like_fam"/>
</dbReference>
<keyword evidence="8" id="KW-0546">Nucleotide metabolism</keyword>
<keyword evidence="7" id="KW-0460">Magnesium</keyword>
<sequence>MSRHPLVLATRNAGKIEEFRRILEEIAPGTIELIGLERFPELVDVEETENTFEGNALLKARTVCKQTGLPAIADDSGLCIDALNGAPGIFSARWSGVHGNDAGNIEKVLGQLKGIPREERGAHFTCVSALVMPDGSETTQEGTFKGEILMSPLGTNGFGYDPIFRPDGFELSLAQLDAQQKDAISHRGQSLRAIAPRVALMLDRLG</sequence>
<dbReference type="AlphaFoldDB" id="A0A6J7A7Q2"/>
<comment type="catalytic activity">
    <reaction evidence="9">
        <text>dITP + H2O = dIMP + diphosphate + H(+)</text>
        <dbReference type="Rhea" id="RHEA:28342"/>
        <dbReference type="ChEBI" id="CHEBI:15377"/>
        <dbReference type="ChEBI" id="CHEBI:15378"/>
        <dbReference type="ChEBI" id="CHEBI:33019"/>
        <dbReference type="ChEBI" id="CHEBI:61194"/>
        <dbReference type="ChEBI" id="CHEBI:61382"/>
        <dbReference type="EC" id="3.6.1.66"/>
    </reaction>
</comment>